<name>A0ABT0T5N1_9GAMM</name>
<evidence type="ECO:0008006" key="3">
    <source>
        <dbReference type="Google" id="ProtNLM"/>
    </source>
</evidence>
<dbReference type="RefSeq" id="WP_250063832.1">
    <property type="nucleotide sequence ID" value="NZ_JAMJPK010000011.1"/>
</dbReference>
<accession>A0ABT0T5N1</accession>
<comment type="caution">
    <text evidence="1">The sequence shown here is derived from an EMBL/GenBank/DDBJ whole genome shotgun (WGS) entry which is preliminary data.</text>
</comment>
<proteinExistence type="predicted"/>
<evidence type="ECO:0000313" key="2">
    <source>
        <dbReference type="Proteomes" id="UP001165369"/>
    </source>
</evidence>
<keyword evidence="2" id="KW-1185">Reference proteome</keyword>
<dbReference type="EMBL" id="JAMJPK010000011">
    <property type="protein sequence ID" value="MCL7942235.1"/>
    <property type="molecule type" value="Genomic_DNA"/>
</dbReference>
<reference evidence="1" key="1">
    <citation type="submission" date="2022-05" db="EMBL/GenBank/DDBJ databases">
        <title>Halomonas geminus sp. nov. and Halomonas llamarensis sp. nov. isolated from high-altitude salars of the Atacama Desert.</title>
        <authorList>
            <person name="Hintersatz C."/>
            <person name="Rojas L.A."/>
            <person name="Wei T.-S."/>
            <person name="Kutschke S."/>
            <person name="Lehmann F."/>
            <person name="Jain R."/>
            <person name="Pollmann K."/>
        </authorList>
    </citation>
    <scope>NUCLEOTIDE SEQUENCE</scope>
    <source>
        <strain evidence="1">ATCH28</strain>
    </source>
</reference>
<evidence type="ECO:0000313" key="1">
    <source>
        <dbReference type="EMBL" id="MCL7942235.1"/>
    </source>
</evidence>
<organism evidence="1 2">
    <name type="scientific">Halomonas gemina</name>
    <dbReference type="NCBI Taxonomy" id="2945105"/>
    <lineage>
        <taxon>Bacteria</taxon>
        <taxon>Pseudomonadati</taxon>
        <taxon>Pseudomonadota</taxon>
        <taxon>Gammaproteobacteria</taxon>
        <taxon>Oceanospirillales</taxon>
        <taxon>Halomonadaceae</taxon>
        <taxon>Halomonas</taxon>
    </lineage>
</organism>
<sequence>MKVATVKARQGSTFLVHTTDLDVNLDAVAVNVAGEAGDILESAGVKVSGTSTGVIGILAEDTDGTGSPVRVMTRGTPSTVDRQKLNYNDAVQADIDAMLEAKGIVVINNK</sequence>
<dbReference type="Proteomes" id="UP001165369">
    <property type="component" value="Unassembled WGS sequence"/>
</dbReference>
<gene>
    <name evidence="1" type="ORF">M8009_18305</name>
</gene>
<protein>
    <recommendedName>
        <fullName evidence="3">Bacteriophage lambda head decoration protein D</fullName>
    </recommendedName>
</protein>